<dbReference type="InterPro" id="IPR036865">
    <property type="entry name" value="CRAL-TRIO_dom_sf"/>
</dbReference>
<evidence type="ECO:0000313" key="2">
    <source>
        <dbReference type="EMBL" id="JAC52660.1"/>
    </source>
</evidence>
<dbReference type="CDD" id="cd00170">
    <property type="entry name" value="SEC14"/>
    <property type="match status" value="1"/>
</dbReference>
<evidence type="ECO:0000259" key="1">
    <source>
        <dbReference type="PROSITE" id="PS50191"/>
    </source>
</evidence>
<accession>A0A034WEU6</accession>
<dbReference type="GO" id="GO:1902936">
    <property type="term" value="F:phosphatidylinositol bisphosphate binding"/>
    <property type="evidence" value="ECO:0007669"/>
    <property type="project" value="TreeGrafter"/>
</dbReference>
<dbReference type="InterPro" id="IPR036273">
    <property type="entry name" value="CRAL/TRIO_N_dom_sf"/>
</dbReference>
<feature type="domain" description="CRAL-TRIO" evidence="1">
    <location>
        <begin position="93"/>
        <end position="257"/>
    </location>
</feature>
<dbReference type="KEGG" id="bdr:105228367"/>
<name>A0A034WEU6_BACDO</name>
<sequence>MVILRPLPDDLAKTAIEELYEKPDDNDYFVNTLREWAEKQPHLRARTDDQFLMAFLRGSKFSLEKAKQKLENFYILRAAMPEIFRNRNLSEPKFEAIAKAGAVSFLPEPVCEGGPLVVLMRPSEFNMEQHSINDVLKVGSMIIDILMQENDRVFIAGYTFIIDLGNISKAVLMNFEPEFVRKLTILVNKAAPTRMKGFHFINVLPIFEKLFGMVKSVISAKLKDRFYVHGTNFEDLYKHVPKHVLPKEYGGDCDLKSLADEWWQKLNDYKKFFEDEEQYGVTEGYEKLKQVKQLIEDTSVLQGTEGSFRQLEFD</sequence>
<dbReference type="AlphaFoldDB" id="A0A034WEU6"/>
<dbReference type="Pfam" id="PF00650">
    <property type="entry name" value="CRAL_TRIO"/>
    <property type="match status" value="1"/>
</dbReference>
<dbReference type="PANTHER" id="PTHR10174:SF216">
    <property type="entry name" value="CRAL-TRIO DOMAIN-CONTAINING PROTEIN-RELATED"/>
    <property type="match status" value="1"/>
</dbReference>
<dbReference type="SMART" id="SM00516">
    <property type="entry name" value="SEC14"/>
    <property type="match status" value="1"/>
</dbReference>
<dbReference type="PROSITE" id="PS50191">
    <property type="entry name" value="CRAL_TRIO"/>
    <property type="match status" value="1"/>
</dbReference>
<dbReference type="GO" id="GO:0016020">
    <property type="term" value="C:membrane"/>
    <property type="evidence" value="ECO:0007669"/>
    <property type="project" value="TreeGrafter"/>
</dbReference>
<protein>
    <submittedName>
        <fullName evidence="2">Alpha-tocopherol transfer-like protein</fullName>
    </submittedName>
</protein>
<gene>
    <name evidence="2" type="primary">TTPAL</name>
</gene>
<dbReference type="Gene3D" id="1.20.5.1200">
    <property type="entry name" value="Alpha-tocopherol transfer"/>
    <property type="match status" value="1"/>
</dbReference>
<proteinExistence type="predicted"/>
<dbReference type="OrthoDB" id="6682367at2759"/>
<dbReference type="EMBL" id="GAKP01006292">
    <property type="protein sequence ID" value="JAC52660.1"/>
    <property type="molecule type" value="Transcribed_RNA"/>
</dbReference>
<dbReference type="InterPro" id="IPR001251">
    <property type="entry name" value="CRAL-TRIO_dom"/>
</dbReference>
<dbReference type="Gene3D" id="1.10.8.20">
    <property type="entry name" value="N-terminal domain of phosphatidylinositol transfer protein sec14p"/>
    <property type="match status" value="1"/>
</dbReference>
<dbReference type="PRINTS" id="PR00180">
    <property type="entry name" value="CRETINALDHBP"/>
</dbReference>
<dbReference type="SUPFAM" id="SSF52087">
    <property type="entry name" value="CRAL/TRIO domain"/>
    <property type="match status" value="1"/>
</dbReference>
<organism evidence="2">
    <name type="scientific">Bactrocera dorsalis</name>
    <name type="common">Oriental fruit fly</name>
    <name type="synonym">Dacus dorsalis</name>
    <dbReference type="NCBI Taxonomy" id="27457"/>
    <lineage>
        <taxon>Eukaryota</taxon>
        <taxon>Metazoa</taxon>
        <taxon>Ecdysozoa</taxon>
        <taxon>Arthropoda</taxon>
        <taxon>Hexapoda</taxon>
        <taxon>Insecta</taxon>
        <taxon>Pterygota</taxon>
        <taxon>Neoptera</taxon>
        <taxon>Endopterygota</taxon>
        <taxon>Diptera</taxon>
        <taxon>Brachycera</taxon>
        <taxon>Muscomorpha</taxon>
        <taxon>Tephritoidea</taxon>
        <taxon>Tephritidae</taxon>
        <taxon>Bactrocera</taxon>
        <taxon>Bactrocera</taxon>
    </lineage>
</organism>
<dbReference type="SMART" id="SM01100">
    <property type="entry name" value="CRAL_TRIO_N"/>
    <property type="match status" value="1"/>
</dbReference>
<dbReference type="PANTHER" id="PTHR10174">
    <property type="entry name" value="ALPHA-TOCOPHEROL TRANSFER PROTEIN-RELATED"/>
    <property type="match status" value="1"/>
</dbReference>
<dbReference type="InterPro" id="IPR011074">
    <property type="entry name" value="CRAL/TRIO_N_dom"/>
</dbReference>
<dbReference type="SUPFAM" id="SSF46938">
    <property type="entry name" value="CRAL/TRIO N-terminal domain"/>
    <property type="match status" value="1"/>
</dbReference>
<reference evidence="2" key="1">
    <citation type="journal article" date="2014" name="BMC Genomics">
        <title>Characterizing the developmental transcriptome of the oriental fruit fly, Bactrocera dorsalis (Diptera: Tephritidae) through comparative genomic analysis with Drosophila melanogaster utilizing modENCODE datasets.</title>
        <authorList>
            <person name="Geib S.M."/>
            <person name="Calla B."/>
            <person name="Hall B."/>
            <person name="Hou S."/>
            <person name="Manoukis N.C."/>
        </authorList>
    </citation>
    <scope>NUCLEOTIDE SEQUENCE</scope>
    <source>
        <strain evidence="2">Punador</strain>
    </source>
</reference>
<dbReference type="Gene3D" id="3.40.525.10">
    <property type="entry name" value="CRAL-TRIO lipid binding domain"/>
    <property type="match status" value="1"/>
</dbReference>